<organism evidence="2 3">
    <name type="scientific">Kineobactrum salinum</name>
    <dbReference type="NCBI Taxonomy" id="2708301"/>
    <lineage>
        <taxon>Bacteria</taxon>
        <taxon>Pseudomonadati</taxon>
        <taxon>Pseudomonadota</taxon>
        <taxon>Gammaproteobacteria</taxon>
        <taxon>Cellvibrionales</taxon>
        <taxon>Halieaceae</taxon>
        <taxon>Kineobactrum</taxon>
    </lineage>
</organism>
<dbReference type="Pfam" id="PF01636">
    <property type="entry name" value="APH"/>
    <property type="match status" value="1"/>
</dbReference>
<dbReference type="InterPro" id="IPR052077">
    <property type="entry name" value="CcrZ_PhaseVar_Mediator"/>
</dbReference>
<dbReference type="EMBL" id="CP048711">
    <property type="protein sequence ID" value="QIB66649.1"/>
    <property type="molecule type" value="Genomic_DNA"/>
</dbReference>
<protein>
    <submittedName>
        <fullName evidence="2">Phosphotransferase family protein</fullName>
    </submittedName>
</protein>
<evidence type="ECO:0000313" key="2">
    <source>
        <dbReference type="EMBL" id="QIB66649.1"/>
    </source>
</evidence>
<accession>A0A6C0U5F4</accession>
<keyword evidence="2" id="KW-0808">Transferase</keyword>
<dbReference type="KEGG" id="kim:G3T16_15870"/>
<dbReference type="Gene3D" id="3.30.200.20">
    <property type="entry name" value="Phosphorylase Kinase, domain 1"/>
    <property type="match status" value="1"/>
</dbReference>
<proteinExistence type="predicted"/>
<dbReference type="PANTHER" id="PTHR40086">
    <property type="entry name" value="PHOSPHOTRANSFERASE YTMP-RELATED"/>
    <property type="match status" value="1"/>
</dbReference>
<dbReference type="Gene3D" id="3.90.1200.10">
    <property type="match status" value="1"/>
</dbReference>
<dbReference type="CDD" id="cd05151">
    <property type="entry name" value="ChoK-like"/>
    <property type="match status" value="1"/>
</dbReference>
<evidence type="ECO:0000313" key="3">
    <source>
        <dbReference type="Proteomes" id="UP000477680"/>
    </source>
</evidence>
<feature type="domain" description="Aminoglycoside phosphotransferase" evidence="1">
    <location>
        <begin position="36"/>
        <end position="240"/>
    </location>
</feature>
<dbReference type="InterPro" id="IPR002575">
    <property type="entry name" value="Aminoglycoside_PTrfase"/>
</dbReference>
<dbReference type="Proteomes" id="UP000477680">
    <property type="component" value="Chromosome"/>
</dbReference>
<sequence>MATALPRAIRLRLDQALAQWPHWDLQPAPGSPPRVLQPLGQGLSNHSFLLEAGARRFVLRLDGLNPHAYGLNRQTEWRILHNACAAGLAPRPRYCNPELGALVCDYLAPDPATAEDPVAVAALLRAIHRLPAVHARLDLSERCRRHEHTLRAAAGAGWHALAALAEPLALLLEQAETLAGPLLLCHNDLLRSNRLHSGGRLWAVDWEYAAMGSAWFDLAAVQAGDEMPEADSRALLQAYLGREPQPQQLHTLALFDCIYRYLELLWYAQRENNVNTGFWRGKLDRLQQRLQY</sequence>
<gene>
    <name evidence="2" type="ORF">G3T16_15870</name>
</gene>
<dbReference type="AlphaFoldDB" id="A0A6C0U5F4"/>
<evidence type="ECO:0000259" key="1">
    <source>
        <dbReference type="Pfam" id="PF01636"/>
    </source>
</evidence>
<dbReference type="SUPFAM" id="SSF56112">
    <property type="entry name" value="Protein kinase-like (PK-like)"/>
    <property type="match status" value="1"/>
</dbReference>
<name>A0A6C0U5F4_9GAMM</name>
<dbReference type="InterPro" id="IPR011009">
    <property type="entry name" value="Kinase-like_dom_sf"/>
</dbReference>
<dbReference type="PANTHER" id="PTHR40086:SF1">
    <property type="entry name" value="CELL CYCLE REGULATOR CCRZ"/>
    <property type="match status" value="1"/>
</dbReference>
<dbReference type="GO" id="GO:0016740">
    <property type="term" value="F:transferase activity"/>
    <property type="evidence" value="ECO:0007669"/>
    <property type="project" value="UniProtKB-KW"/>
</dbReference>
<dbReference type="RefSeq" id="WP_163496083.1">
    <property type="nucleotide sequence ID" value="NZ_CP048711.1"/>
</dbReference>
<reference evidence="2 3" key="1">
    <citation type="submission" date="2020-02" db="EMBL/GenBank/DDBJ databases">
        <title>Genome sequencing for Kineobactrum sp. M2.</title>
        <authorList>
            <person name="Park S.-J."/>
        </authorList>
    </citation>
    <scope>NUCLEOTIDE SEQUENCE [LARGE SCALE GENOMIC DNA]</scope>
    <source>
        <strain evidence="2 3">M2</strain>
    </source>
</reference>
<keyword evidence="3" id="KW-1185">Reference proteome</keyword>